<evidence type="ECO:0000313" key="2">
    <source>
        <dbReference type="Proteomes" id="UP000032427"/>
    </source>
</evidence>
<dbReference type="EMBL" id="LN554846">
    <property type="protein sequence ID" value="CED71552.1"/>
    <property type="molecule type" value="Genomic_DNA"/>
</dbReference>
<dbReference type="OrthoDB" id="5820033at2"/>
<sequence>MQIAEGKKIALVAPSNGFVKDIPCVVGALLVVPSFSAKENEVVTCTYSGYYDGPIKAGDTLSFNCEAAYFDGGVFTKVQPTTSGEVEQPVGVFIDGGVLLTGELITQLVA</sequence>
<proteinExistence type="predicted"/>
<gene>
    <name evidence="1" type="ORF">AWOD_I_1477</name>
</gene>
<accession>A0A090IMB9</accession>
<name>A0A090IMB9_9GAMM</name>
<protein>
    <submittedName>
        <fullName evidence="1">Uncharacterized phage protein</fullName>
    </submittedName>
</protein>
<dbReference type="GeneID" id="28541034"/>
<evidence type="ECO:0000313" key="1">
    <source>
        <dbReference type="EMBL" id="CED71552.1"/>
    </source>
</evidence>
<reference evidence="2" key="1">
    <citation type="submission" date="2014-09" db="EMBL/GenBank/DDBJ databases">
        <authorList>
            <person name="Hjerde E."/>
        </authorList>
    </citation>
    <scope>NUCLEOTIDE SEQUENCE [LARGE SCALE GENOMIC DNA]</scope>
    <source>
        <strain evidence="2">06/09/139</strain>
    </source>
</reference>
<organism evidence="1 2">
    <name type="scientific">Aliivibrio wodanis</name>
    <dbReference type="NCBI Taxonomy" id="80852"/>
    <lineage>
        <taxon>Bacteria</taxon>
        <taxon>Pseudomonadati</taxon>
        <taxon>Pseudomonadota</taxon>
        <taxon>Gammaproteobacteria</taxon>
        <taxon>Vibrionales</taxon>
        <taxon>Vibrionaceae</taxon>
        <taxon>Aliivibrio</taxon>
    </lineage>
</organism>
<keyword evidence="2" id="KW-1185">Reference proteome</keyword>
<dbReference type="Proteomes" id="UP000032427">
    <property type="component" value="Chromosome 1"/>
</dbReference>
<dbReference type="PATRIC" id="fig|80852.17.peg.1518"/>
<dbReference type="HOGENOM" id="CLU_2207573_0_0_6"/>
<dbReference type="AlphaFoldDB" id="A0A090IMB9"/>
<dbReference type="STRING" id="80852.AWOD_I_1477"/>
<dbReference type="KEGG" id="awd:AWOD_I_1477"/>